<evidence type="ECO:0000259" key="8">
    <source>
        <dbReference type="Pfam" id="PF02687"/>
    </source>
</evidence>
<evidence type="ECO:0000313" key="9">
    <source>
        <dbReference type="EMBL" id="HIU69540.1"/>
    </source>
</evidence>
<dbReference type="AlphaFoldDB" id="A0A9D1MVA4"/>
<evidence type="ECO:0000256" key="1">
    <source>
        <dbReference type="ARBA" id="ARBA00004651"/>
    </source>
</evidence>
<feature type="domain" description="ABC3 transporter permease C-terminal" evidence="8">
    <location>
        <begin position="795"/>
        <end position="905"/>
    </location>
</feature>
<dbReference type="InterPro" id="IPR003838">
    <property type="entry name" value="ABC3_permease_C"/>
</dbReference>
<name>A0A9D1MVA4_9FIRM</name>
<evidence type="ECO:0000256" key="7">
    <source>
        <dbReference type="SAM" id="Phobius"/>
    </source>
</evidence>
<dbReference type="Pfam" id="PF02687">
    <property type="entry name" value="FtsX"/>
    <property type="match status" value="2"/>
</dbReference>
<dbReference type="GO" id="GO:0005886">
    <property type="term" value="C:plasma membrane"/>
    <property type="evidence" value="ECO:0007669"/>
    <property type="project" value="UniProtKB-SubCell"/>
</dbReference>
<feature type="transmembrane region" description="Helical" evidence="7">
    <location>
        <begin position="847"/>
        <end position="869"/>
    </location>
</feature>
<evidence type="ECO:0000256" key="5">
    <source>
        <dbReference type="ARBA" id="ARBA00023136"/>
    </source>
</evidence>
<dbReference type="Proteomes" id="UP000824125">
    <property type="component" value="Unassembled WGS sequence"/>
</dbReference>
<proteinExistence type="inferred from homology"/>
<comment type="caution">
    <text evidence="9">The sequence shown here is derived from an EMBL/GenBank/DDBJ whole genome shotgun (WGS) entry which is preliminary data.</text>
</comment>
<feature type="transmembrane region" description="Helical" evidence="7">
    <location>
        <begin position="364"/>
        <end position="389"/>
    </location>
</feature>
<organism evidence="9 10">
    <name type="scientific">Candidatus Scybalenecus merdavium</name>
    <dbReference type="NCBI Taxonomy" id="2840939"/>
    <lineage>
        <taxon>Bacteria</taxon>
        <taxon>Bacillati</taxon>
        <taxon>Bacillota</taxon>
        <taxon>Clostridia</taxon>
        <taxon>Eubacteriales</taxon>
        <taxon>Oscillospiraceae</taxon>
        <taxon>Oscillospiraceae incertae sedis</taxon>
        <taxon>Candidatus Scybalenecus</taxon>
    </lineage>
</organism>
<keyword evidence="4 7" id="KW-1133">Transmembrane helix</keyword>
<reference evidence="9" key="2">
    <citation type="journal article" date="2021" name="PeerJ">
        <title>Extensive microbial diversity within the chicken gut microbiome revealed by metagenomics and culture.</title>
        <authorList>
            <person name="Gilroy R."/>
            <person name="Ravi A."/>
            <person name="Getino M."/>
            <person name="Pursley I."/>
            <person name="Horton D.L."/>
            <person name="Alikhan N.F."/>
            <person name="Baker D."/>
            <person name="Gharbi K."/>
            <person name="Hall N."/>
            <person name="Watson M."/>
            <person name="Adriaenssens E.M."/>
            <person name="Foster-Nyarko E."/>
            <person name="Jarju S."/>
            <person name="Secka A."/>
            <person name="Antonio M."/>
            <person name="Oren A."/>
            <person name="Chaudhuri R.R."/>
            <person name="La Ragione R."/>
            <person name="Hildebrand F."/>
            <person name="Pallen M.J."/>
        </authorList>
    </citation>
    <scope>NUCLEOTIDE SEQUENCE</scope>
    <source>
        <strain evidence="9">CHK176-6737</strain>
    </source>
</reference>
<feature type="domain" description="ABC3 transporter permease C-terminal" evidence="8">
    <location>
        <begin position="279"/>
        <end position="394"/>
    </location>
</feature>
<feature type="transmembrane region" description="Helical" evidence="7">
    <location>
        <begin position="328"/>
        <end position="352"/>
    </location>
</feature>
<gene>
    <name evidence="9" type="ORF">IAD23_06240</name>
</gene>
<keyword evidence="2" id="KW-1003">Cell membrane</keyword>
<dbReference type="InterPro" id="IPR050250">
    <property type="entry name" value="Macrolide_Exporter_MacB"/>
</dbReference>
<dbReference type="GO" id="GO:0022857">
    <property type="term" value="F:transmembrane transporter activity"/>
    <property type="evidence" value="ECO:0007669"/>
    <property type="project" value="TreeGrafter"/>
</dbReference>
<reference evidence="9" key="1">
    <citation type="submission" date="2020-10" db="EMBL/GenBank/DDBJ databases">
        <authorList>
            <person name="Gilroy R."/>
        </authorList>
    </citation>
    <scope>NUCLEOTIDE SEQUENCE</scope>
    <source>
        <strain evidence="9">CHK176-6737</strain>
    </source>
</reference>
<dbReference type="PANTHER" id="PTHR30572:SF4">
    <property type="entry name" value="ABC TRANSPORTER PERMEASE YTRF"/>
    <property type="match status" value="1"/>
</dbReference>
<comment type="similarity">
    <text evidence="6">Belongs to the ABC-4 integral membrane protein family.</text>
</comment>
<feature type="transmembrane region" description="Helical" evidence="7">
    <location>
        <begin position="881"/>
        <end position="905"/>
    </location>
</feature>
<sequence length="922" mass="102267">MAQKMLRPGTLALRNLKRHKKQYAAMVTGIILALIFAGGLTYFGFCYKSSINIMQLEKLGGEDQIIMHTKENVVNDAQAQGLIDQTGWAHLLGYLYTTGDEYRKNGATVAWLDDTAKKLANPVLLSGTWPENSGEIAMEQSVLAQMDLSADIGDTINVQMQLQNGRELLNKTVKKTYVLTGILKNKRSNIASYYESEIKKDLPGAFVCAGTQTEPGGLEALACYCTLPDDGYVELRKLVLGADSEEIGNGYLISIPENVDINTSTTGIIINGRFWQTAILIGVLLFAACAAVVNAFNTNLNARKKQIGMLRAVGATKGQVIKMYGLEVLMIALLCIPVSLLISFFAVRGVIAVMDGDYIFVPNLWVLLLCGVFGLLCVLIAALIPLIGATRISPMQAIRNISTTRKMKTKRIRTQKAFRLPKLLAARRTTFSKGRQVVISIFLTIAIIGSGYAFSLSAYTISHISHRDSDYEIYSYSSGSTDVINIRAEQNGFTESDRQTVLRLPYIESSTGKKILNVNIPINTFTDYLNMVTNSTVYDNGDIAYGRANELTSDNYKALLWQKQLESYTKYKPYLQGDYLPLELAAVDSETLEMLSSYLDNGQIHTESIDRGEEVILLAPKQIGLYIESQSNSSYYLQYDKNGDVTNRAHDYFATIERDGDLTAGKELDLTFLFSDYLPEDTDAQGEEIDRRDAQTTIGAVLSEIPEELMGSFPGYGDMVLLTSIDGMEKLAGNTPYQALDFQLNQPCTDEIDSEVRSVLNEVTAHADDTDIVSDYEFVKLQQNDARSVLTIMLSVVIVLFVFCGAIVNNTITSDIHENRRELGTLRAVGASAKELSQAYILQLFKMLGWGIAIGLFGFAGSYLIVWIVCRIKYGPNSMEFIFTPWFSILFCLVLFAVCSLNLYIKIKHETKNSIVDNIREL</sequence>
<dbReference type="PANTHER" id="PTHR30572">
    <property type="entry name" value="MEMBRANE COMPONENT OF TRANSPORTER-RELATED"/>
    <property type="match status" value="1"/>
</dbReference>
<evidence type="ECO:0000313" key="10">
    <source>
        <dbReference type="Proteomes" id="UP000824125"/>
    </source>
</evidence>
<keyword evidence="5 7" id="KW-0472">Membrane</keyword>
<protein>
    <submittedName>
        <fullName evidence="9">ABC transporter permease</fullName>
    </submittedName>
</protein>
<feature type="transmembrane region" description="Helical" evidence="7">
    <location>
        <begin position="437"/>
        <end position="459"/>
    </location>
</feature>
<evidence type="ECO:0000256" key="3">
    <source>
        <dbReference type="ARBA" id="ARBA00022692"/>
    </source>
</evidence>
<comment type="subcellular location">
    <subcellularLocation>
        <location evidence="1">Cell membrane</location>
        <topology evidence="1">Multi-pass membrane protein</topology>
    </subcellularLocation>
</comment>
<evidence type="ECO:0000256" key="4">
    <source>
        <dbReference type="ARBA" id="ARBA00022989"/>
    </source>
</evidence>
<dbReference type="EMBL" id="DVNM01000033">
    <property type="protein sequence ID" value="HIU69540.1"/>
    <property type="molecule type" value="Genomic_DNA"/>
</dbReference>
<feature type="transmembrane region" description="Helical" evidence="7">
    <location>
        <begin position="274"/>
        <end position="296"/>
    </location>
</feature>
<keyword evidence="3 7" id="KW-0812">Transmembrane</keyword>
<evidence type="ECO:0000256" key="6">
    <source>
        <dbReference type="ARBA" id="ARBA00038076"/>
    </source>
</evidence>
<feature type="transmembrane region" description="Helical" evidence="7">
    <location>
        <begin position="789"/>
        <end position="812"/>
    </location>
</feature>
<feature type="transmembrane region" description="Helical" evidence="7">
    <location>
        <begin position="23"/>
        <end position="45"/>
    </location>
</feature>
<accession>A0A9D1MVA4</accession>
<evidence type="ECO:0000256" key="2">
    <source>
        <dbReference type="ARBA" id="ARBA00022475"/>
    </source>
</evidence>